<comment type="caution">
    <text evidence="1">The sequence shown here is derived from an EMBL/GenBank/DDBJ whole genome shotgun (WGS) entry which is preliminary data.</text>
</comment>
<evidence type="ECO:0000313" key="2">
    <source>
        <dbReference type="Proteomes" id="UP000190744"/>
    </source>
</evidence>
<organism evidence="1 2">
    <name type="scientific">Penicillium brasilianum</name>
    <dbReference type="NCBI Taxonomy" id="104259"/>
    <lineage>
        <taxon>Eukaryota</taxon>
        <taxon>Fungi</taxon>
        <taxon>Dikarya</taxon>
        <taxon>Ascomycota</taxon>
        <taxon>Pezizomycotina</taxon>
        <taxon>Eurotiomycetes</taxon>
        <taxon>Eurotiomycetidae</taxon>
        <taxon>Eurotiales</taxon>
        <taxon>Aspergillaceae</taxon>
        <taxon>Penicillium</taxon>
    </lineage>
</organism>
<sequence>MKYLRPLNRVLTELYRTILSFLKSNPHQFTSHTFPRPIPSITTNLARITPRINVVLQSMLPIPVRIAIQILALRTAIECKMASIRTIDVIIEEADIVTLVEVDLLAGEDLTSGIVHDGLAVGVEAEAIYGDGVCEGEEEDWDG</sequence>
<protein>
    <submittedName>
        <fullName evidence="1">Uncharacterized protein</fullName>
    </submittedName>
</protein>
<dbReference type="EMBL" id="LJBN01000010">
    <property type="protein sequence ID" value="OOQ91290.1"/>
    <property type="molecule type" value="Genomic_DNA"/>
</dbReference>
<reference evidence="2" key="1">
    <citation type="submission" date="2015-09" db="EMBL/GenBank/DDBJ databases">
        <authorList>
            <person name="Fill T.P."/>
            <person name="Baretta J.F."/>
            <person name="de Almeida L.G."/>
            <person name="Rocha M."/>
            <person name="de Souza D.H."/>
            <person name="Malavazi I."/>
            <person name="Cerdeira L.T."/>
            <person name="Hong H."/>
            <person name="Samborskyy M."/>
            <person name="de Vasconcelos A.T."/>
            <person name="Leadlay P."/>
            <person name="Rodrigues-Filho E."/>
        </authorList>
    </citation>
    <scope>NUCLEOTIDE SEQUENCE [LARGE SCALE GENOMIC DNA]</scope>
    <source>
        <strain evidence="2">LaBioMMi 136</strain>
    </source>
</reference>
<dbReference type="AlphaFoldDB" id="A0A1S9S191"/>
<dbReference type="Proteomes" id="UP000190744">
    <property type="component" value="Unassembled WGS sequence"/>
</dbReference>
<name>A0A1S9S191_PENBI</name>
<gene>
    <name evidence="1" type="ORF">PEBR_00437</name>
</gene>
<accession>A0A1S9S191</accession>
<evidence type="ECO:0000313" key="1">
    <source>
        <dbReference type="EMBL" id="OOQ91290.1"/>
    </source>
</evidence>
<proteinExistence type="predicted"/>